<reference evidence="1" key="1">
    <citation type="journal article" date="2020" name="Nature">
        <title>Giant virus diversity and host interactions through global metagenomics.</title>
        <authorList>
            <person name="Schulz F."/>
            <person name="Roux S."/>
            <person name="Paez-Espino D."/>
            <person name="Jungbluth S."/>
            <person name="Walsh D.A."/>
            <person name="Denef V.J."/>
            <person name="McMahon K.D."/>
            <person name="Konstantinidis K.T."/>
            <person name="Eloe-Fadrosh E.A."/>
            <person name="Kyrpides N.C."/>
            <person name="Woyke T."/>
        </authorList>
    </citation>
    <scope>NUCLEOTIDE SEQUENCE</scope>
    <source>
        <strain evidence="1">GVMAG-M-3300023179-27</strain>
    </source>
</reference>
<name>A0A6C0EB22_9ZZZZ</name>
<sequence length="315" mass="36741">MVKIGILHHDNSGYEEKDWLSSTFTNEKIREFIKDSFETVNVSKLNDLGVLINNVLSPAEGDTLDIQDFYYNDEYVLQALFISHHNDSSQHYNFLATQLLYGNYANKPVIIIKRCVTLGNSDYIDVSLEDMVVAVKNIFAHKGIIISENGEIREFEYIRHPLEWRNVDDNMKNIRYHEFKVGNYIFTFFVNINCAREKTNTKASVVYNKKIYGEVLVTLSEQRDSDSVNLDLSVDFFNKFFHLCSLRKEIEFDKYKKEINDNSSLMGSDDLSLFPSVGYSPNFFYVICQEYDKHKNEVVNTDYINDFVECLNDIK</sequence>
<evidence type="ECO:0000313" key="1">
    <source>
        <dbReference type="EMBL" id="QHT25932.1"/>
    </source>
</evidence>
<dbReference type="AlphaFoldDB" id="A0A6C0EB22"/>
<proteinExistence type="predicted"/>
<dbReference type="EMBL" id="MN739776">
    <property type="protein sequence ID" value="QHT25932.1"/>
    <property type="molecule type" value="Genomic_DNA"/>
</dbReference>
<accession>A0A6C0EB22</accession>
<organism evidence="1">
    <name type="scientific">viral metagenome</name>
    <dbReference type="NCBI Taxonomy" id="1070528"/>
    <lineage>
        <taxon>unclassified sequences</taxon>
        <taxon>metagenomes</taxon>
        <taxon>organismal metagenomes</taxon>
    </lineage>
</organism>
<protein>
    <submittedName>
        <fullName evidence="1">Uncharacterized protein</fullName>
    </submittedName>
</protein>